<evidence type="ECO:0000313" key="2">
    <source>
        <dbReference type="EMBL" id="TXJ21649.1"/>
    </source>
</evidence>
<comment type="caution">
    <text evidence="2">The sequence shown here is derived from an EMBL/GenBank/DDBJ whole genome shotgun (WGS) entry which is preliminary data.</text>
</comment>
<name>A0A5C8D880_9SPIR</name>
<dbReference type="EMBL" id="SAXU01000001">
    <property type="protein sequence ID" value="TXJ21649.1"/>
    <property type="molecule type" value="Genomic_DNA"/>
</dbReference>
<feature type="coiled-coil region" evidence="1">
    <location>
        <begin position="180"/>
        <end position="243"/>
    </location>
</feature>
<evidence type="ECO:0000313" key="3">
    <source>
        <dbReference type="Proteomes" id="UP000324638"/>
    </source>
</evidence>
<evidence type="ECO:0000256" key="1">
    <source>
        <dbReference type="SAM" id="Coils"/>
    </source>
</evidence>
<reference evidence="2 3" key="1">
    <citation type="journal article" date="1992" name="Lakartidningen">
        <title>[Penicillin V and not amoxicillin is the first choice preparation in acute otitis].</title>
        <authorList>
            <person name="Kamme C."/>
            <person name="Lundgren K."/>
            <person name="Prellner K."/>
        </authorList>
    </citation>
    <scope>NUCLEOTIDE SEQUENCE [LARGE SCALE GENOMIC DNA]</scope>
    <source>
        <strain evidence="2 3">513A</strain>
    </source>
</reference>
<organism evidence="2 3">
    <name type="scientific">Brachyspira aalborgi</name>
    <dbReference type="NCBI Taxonomy" id="29522"/>
    <lineage>
        <taxon>Bacteria</taxon>
        <taxon>Pseudomonadati</taxon>
        <taxon>Spirochaetota</taxon>
        <taxon>Spirochaetia</taxon>
        <taxon>Brachyspirales</taxon>
        <taxon>Brachyspiraceae</taxon>
        <taxon>Brachyspira</taxon>
    </lineage>
</organism>
<accession>A0A5C8D880</accession>
<dbReference type="RefSeq" id="WP_147739551.1">
    <property type="nucleotide sequence ID" value="NZ_SAXU01000001.1"/>
</dbReference>
<dbReference type="AlphaFoldDB" id="A0A5C8D880"/>
<sequence>MDIIIHLSEKIDKKILSDTLIKLGLTSLELTNSKWTDKLFYLKQFKPIFNEDGRISYSNLNIYEKSIIIASENLLFISYNMIWDYFDFIDGYHIVNLLLDYKVIDRDEVYTKSGDIRSRNKIHDIDISDIIKKIEYQGEEWDDNSRELALIKHFIKFVMDKYKKELSLSQKLQDNSMEQLKNLNSVLNDFEGKYKKQIKELENKIYIIKKEIEENAKLNEREIEAKRKEYDKKEEVINSLLDILKIK</sequence>
<dbReference type="Proteomes" id="UP000324638">
    <property type="component" value="Unassembled WGS sequence"/>
</dbReference>
<proteinExistence type="predicted"/>
<protein>
    <submittedName>
        <fullName evidence="2">Uncharacterized protein</fullName>
    </submittedName>
</protein>
<gene>
    <name evidence="2" type="ORF">EPJ79_11200</name>
</gene>
<keyword evidence="1" id="KW-0175">Coiled coil</keyword>